<proteinExistence type="predicted"/>
<dbReference type="AlphaFoldDB" id="A0A8H9L2C4"/>
<dbReference type="EMBL" id="BMPT01000001">
    <property type="protein sequence ID" value="GGM12374.1"/>
    <property type="molecule type" value="Genomic_DNA"/>
</dbReference>
<sequence length="68" mass="7314">MTTYAVIAYQSEQRWTLHAVGVPGAIARAALLDDAESALRELLSRLTAEDADTIAIDLAPMPGPWGFD</sequence>
<evidence type="ECO:0000313" key="1">
    <source>
        <dbReference type="EMBL" id="GGM12374.1"/>
    </source>
</evidence>
<gene>
    <name evidence="1" type="ORF">GCM10010102_05070</name>
</gene>
<dbReference type="Proteomes" id="UP000655589">
    <property type="component" value="Unassembled WGS sequence"/>
</dbReference>
<accession>A0A8H9L2C4</accession>
<organism evidence="1 2">
    <name type="scientific">Promicromonospora citrea</name>
    <dbReference type="NCBI Taxonomy" id="43677"/>
    <lineage>
        <taxon>Bacteria</taxon>
        <taxon>Bacillati</taxon>
        <taxon>Actinomycetota</taxon>
        <taxon>Actinomycetes</taxon>
        <taxon>Micrococcales</taxon>
        <taxon>Promicromonosporaceae</taxon>
        <taxon>Promicromonospora</taxon>
    </lineage>
</organism>
<dbReference type="RefSeq" id="WP_171103973.1">
    <property type="nucleotide sequence ID" value="NZ_BMPT01000001.1"/>
</dbReference>
<keyword evidence="2" id="KW-1185">Reference proteome</keyword>
<comment type="caution">
    <text evidence="1">The sequence shown here is derived from an EMBL/GenBank/DDBJ whole genome shotgun (WGS) entry which is preliminary data.</text>
</comment>
<protein>
    <submittedName>
        <fullName evidence="1">Uncharacterized protein</fullName>
    </submittedName>
</protein>
<reference evidence="1" key="2">
    <citation type="submission" date="2020-09" db="EMBL/GenBank/DDBJ databases">
        <authorList>
            <person name="Sun Q."/>
            <person name="Ohkuma M."/>
        </authorList>
    </citation>
    <scope>NUCLEOTIDE SEQUENCE</scope>
    <source>
        <strain evidence="1">JCM 3051</strain>
    </source>
</reference>
<name>A0A8H9L2C4_9MICO</name>
<evidence type="ECO:0000313" key="2">
    <source>
        <dbReference type="Proteomes" id="UP000655589"/>
    </source>
</evidence>
<reference evidence="1" key="1">
    <citation type="journal article" date="2014" name="Int. J. Syst. Evol. Microbiol.">
        <title>Complete genome sequence of Corynebacterium casei LMG S-19264T (=DSM 44701T), isolated from a smear-ripened cheese.</title>
        <authorList>
            <consortium name="US DOE Joint Genome Institute (JGI-PGF)"/>
            <person name="Walter F."/>
            <person name="Albersmeier A."/>
            <person name="Kalinowski J."/>
            <person name="Ruckert C."/>
        </authorList>
    </citation>
    <scope>NUCLEOTIDE SEQUENCE</scope>
    <source>
        <strain evidence="1">JCM 3051</strain>
    </source>
</reference>